<dbReference type="GO" id="GO:0008703">
    <property type="term" value="F:5-amino-6-(5-phosphoribosylamino)uracil reductase activity"/>
    <property type="evidence" value="ECO:0007669"/>
    <property type="project" value="InterPro"/>
</dbReference>
<organism evidence="2 3">
    <name type="scientific">Dactylosporangium sucinum</name>
    <dbReference type="NCBI Taxonomy" id="1424081"/>
    <lineage>
        <taxon>Bacteria</taxon>
        <taxon>Bacillati</taxon>
        <taxon>Actinomycetota</taxon>
        <taxon>Actinomycetes</taxon>
        <taxon>Micromonosporales</taxon>
        <taxon>Micromonosporaceae</taxon>
        <taxon>Dactylosporangium</taxon>
    </lineage>
</organism>
<evidence type="ECO:0000313" key="2">
    <source>
        <dbReference type="EMBL" id="GGM47744.1"/>
    </source>
</evidence>
<dbReference type="EMBL" id="BMPI01000030">
    <property type="protein sequence ID" value="GGM47744.1"/>
    <property type="molecule type" value="Genomic_DNA"/>
</dbReference>
<evidence type="ECO:0000259" key="1">
    <source>
        <dbReference type="Pfam" id="PF01872"/>
    </source>
</evidence>
<dbReference type="InterPro" id="IPR050765">
    <property type="entry name" value="Riboflavin_Biosynth_HTPR"/>
</dbReference>
<dbReference type="AlphaFoldDB" id="A0A917U099"/>
<dbReference type="PANTHER" id="PTHR38011:SF2">
    <property type="entry name" value="BIFUNCTIONAL DEAMINASE-REDUCTASE DOMAIN PROTEIN"/>
    <property type="match status" value="1"/>
</dbReference>
<sequence length="187" mass="20522">MGTVIVSTFITLDGVQDDPQDWSFAFWSDEYGRHARDQLFAADAVVMGRVSYEAFAATWPAVDDAGTATEGFADRMNGIRKYVVTRTLDRLGWTNAHVVPGDVTAFVRELRSTADGAVLLYGSGRVARSLAAAGLVDEFRLWVHPVVVGGGPSVFRDWPRTRMMLVSQTRLPHGVVVLSYRPEESGT</sequence>
<keyword evidence="3" id="KW-1185">Reference proteome</keyword>
<dbReference type="GO" id="GO:0009231">
    <property type="term" value="P:riboflavin biosynthetic process"/>
    <property type="evidence" value="ECO:0007669"/>
    <property type="project" value="InterPro"/>
</dbReference>
<accession>A0A917U099</accession>
<reference evidence="2" key="1">
    <citation type="journal article" date="2014" name="Int. J. Syst. Evol. Microbiol.">
        <title>Complete genome sequence of Corynebacterium casei LMG S-19264T (=DSM 44701T), isolated from a smear-ripened cheese.</title>
        <authorList>
            <consortium name="US DOE Joint Genome Institute (JGI-PGF)"/>
            <person name="Walter F."/>
            <person name="Albersmeier A."/>
            <person name="Kalinowski J."/>
            <person name="Ruckert C."/>
        </authorList>
    </citation>
    <scope>NUCLEOTIDE SEQUENCE</scope>
    <source>
        <strain evidence="2">JCM 19831</strain>
    </source>
</reference>
<gene>
    <name evidence="2" type="ORF">GCM10007977_056710</name>
</gene>
<evidence type="ECO:0000313" key="3">
    <source>
        <dbReference type="Proteomes" id="UP000642070"/>
    </source>
</evidence>
<dbReference type="RefSeq" id="WP_190253006.1">
    <property type="nucleotide sequence ID" value="NZ_BMPI01000030.1"/>
</dbReference>
<protein>
    <submittedName>
        <fullName evidence="2">Pyrimidine reductase</fullName>
    </submittedName>
</protein>
<dbReference type="Pfam" id="PF01872">
    <property type="entry name" value="RibD_C"/>
    <property type="match status" value="1"/>
</dbReference>
<dbReference type="PANTHER" id="PTHR38011">
    <property type="entry name" value="DIHYDROFOLATE REDUCTASE FAMILY PROTEIN (AFU_ORTHOLOGUE AFUA_8G06820)"/>
    <property type="match status" value="1"/>
</dbReference>
<feature type="domain" description="Bacterial bifunctional deaminase-reductase C-terminal" evidence="1">
    <location>
        <begin position="3"/>
        <end position="176"/>
    </location>
</feature>
<dbReference type="Gene3D" id="3.40.430.10">
    <property type="entry name" value="Dihydrofolate Reductase, subunit A"/>
    <property type="match status" value="1"/>
</dbReference>
<proteinExistence type="predicted"/>
<name>A0A917U099_9ACTN</name>
<dbReference type="InterPro" id="IPR002734">
    <property type="entry name" value="RibDG_C"/>
</dbReference>
<reference evidence="2" key="2">
    <citation type="submission" date="2020-09" db="EMBL/GenBank/DDBJ databases">
        <authorList>
            <person name="Sun Q."/>
            <person name="Ohkuma M."/>
        </authorList>
    </citation>
    <scope>NUCLEOTIDE SEQUENCE</scope>
    <source>
        <strain evidence="2">JCM 19831</strain>
    </source>
</reference>
<dbReference type="SUPFAM" id="SSF53597">
    <property type="entry name" value="Dihydrofolate reductase-like"/>
    <property type="match status" value="1"/>
</dbReference>
<dbReference type="Proteomes" id="UP000642070">
    <property type="component" value="Unassembled WGS sequence"/>
</dbReference>
<comment type="caution">
    <text evidence="2">The sequence shown here is derived from an EMBL/GenBank/DDBJ whole genome shotgun (WGS) entry which is preliminary data.</text>
</comment>
<dbReference type="InterPro" id="IPR024072">
    <property type="entry name" value="DHFR-like_dom_sf"/>
</dbReference>